<dbReference type="EMBL" id="CM044705">
    <property type="protein sequence ID" value="KAI5664010.1"/>
    <property type="molecule type" value="Genomic_DNA"/>
</dbReference>
<comment type="caution">
    <text evidence="1">The sequence shown here is derived from an EMBL/GenBank/DDBJ whole genome shotgun (WGS) entry which is preliminary data.</text>
</comment>
<accession>A0ACC0AUQ9</accession>
<name>A0ACC0AUQ9_CATRO</name>
<keyword evidence="2" id="KW-1185">Reference proteome</keyword>
<organism evidence="1 2">
    <name type="scientific">Catharanthus roseus</name>
    <name type="common">Madagascar periwinkle</name>
    <name type="synonym">Vinca rosea</name>
    <dbReference type="NCBI Taxonomy" id="4058"/>
    <lineage>
        <taxon>Eukaryota</taxon>
        <taxon>Viridiplantae</taxon>
        <taxon>Streptophyta</taxon>
        <taxon>Embryophyta</taxon>
        <taxon>Tracheophyta</taxon>
        <taxon>Spermatophyta</taxon>
        <taxon>Magnoliopsida</taxon>
        <taxon>eudicotyledons</taxon>
        <taxon>Gunneridae</taxon>
        <taxon>Pentapetalae</taxon>
        <taxon>asterids</taxon>
        <taxon>lamiids</taxon>
        <taxon>Gentianales</taxon>
        <taxon>Apocynaceae</taxon>
        <taxon>Rauvolfioideae</taxon>
        <taxon>Vinceae</taxon>
        <taxon>Catharanthinae</taxon>
        <taxon>Catharanthus</taxon>
    </lineage>
</organism>
<evidence type="ECO:0000313" key="1">
    <source>
        <dbReference type="EMBL" id="KAI5664010.1"/>
    </source>
</evidence>
<dbReference type="Proteomes" id="UP001060085">
    <property type="component" value="Linkage Group LG05"/>
</dbReference>
<evidence type="ECO:0000313" key="2">
    <source>
        <dbReference type="Proteomes" id="UP001060085"/>
    </source>
</evidence>
<sequence length="615" mass="68740">MEMEEKIAQNGEHDEKEEALTKPKRRLGGVRTMPFILANEACDRFAGTGFHANMITYLTKELNMPLVKASNTLTNFGGTSSFTPLIGALIADSFAGRFWTIIVASIIYELGMVSITVSAVLPQLHPAPCPTQENCKQATSPQLWVLYISLLLTSIGTGGIRPCVVTFAADQFDMTRSSKSSFAKGSWNFFNLYYFCMGLATLTALTIVVYIQDNVGWGWGLGIPTIAMALSIIAFVIGSPLYKRVKPGGSPLIRLAQVIVAAVKKRKVLLPRDPSLLYQNKELDAALTTNGKLVHSNQFRWLDKAAVVTDDDDRENESRHANLWRLATVHRVEELKSIIRVLPIWAAGILLVTSYSHLHSFTIQQARTMNRHLSPSFEIPPASLSMFSVVTVLVGLSLYERLFVPLARQFTENPTGVTCLQRMGIGFAINIFATIASAFVEIKRKAVASHHNLLDKPTAVIPISVFWLIPQFCLHGIAEVFMSVGHLEFLYDQSPESMRSTAVALYSIAISLGNYIGTLVVSLVHKYTGSERNWLPDRNLNRGKLENYYWLVTGIQVVNLIYYAICAWYYRYKPLEELVDRKDEITDIELANNNMDKSLEDHSKLYGETEPVRMN</sequence>
<proteinExistence type="predicted"/>
<protein>
    <submittedName>
        <fullName evidence="1">Uncharacterized protein</fullName>
    </submittedName>
</protein>
<reference evidence="2" key="1">
    <citation type="journal article" date="2023" name="Nat. Plants">
        <title>Single-cell RNA sequencing provides a high-resolution roadmap for understanding the multicellular compartmentation of specialized metabolism.</title>
        <authorList>
            <person name="Sun S."/>
            <person name="Shen X."/>
            <person name="Li Y."/>
            <person name="Li Y."/>
            <person name="Wang S."/>
            <person name="Li R."/>
            <person name="Zhang H."/>
            <person name="Shen G."/>
            <person name="Guo B."/>
            <person name="Wei J."/>
            <person name="Xu J."/>
            <person name="St-Pierre B."/>
            <person name="Chen S."/>
            <person name="Sun C."/>
        </authorList>
    </citation>
    <scope>NUCLEOTIDE SEQUENCE [LARGE SCALE GENOMIC DNA]</scope>
</reference>
<gene>
    <name evidence="1" type="ORF">M9H77_23333</name>
</gene>